<organism evidence="2 3">
    <name type="scientific">Fundicoccus culcitae</name>
    <dbReference type="NCBI Taxonomy" id="2969821"/>
    <lineage>
        <taxon>Bacteria</taxon>
        <taxon>Bacillati</taxon>
        <taxon>Bacillota</taxon>
        <taxon>Bacilli</taxon>
        <taxon>Lactobacillales</taxon>
        <taxon>Aerococcaceae</taxon>
        <taxon>Fundicoccus</taxon>
    </lineage>
</organism>
<evidence type="ECO:0000259" key="1">
    <source>
        <dbReference type="Pfam" id="PF13556"/>
    </source>
</evidence>
<reference evidence="2 3" key="1">
    <citation type="submission" date="2022-08" db="EMBL/GenBank/DDBJ databases">
        <title>Aerococcaceae sp. nov isolated from spoiled eye mask.</title>
        <authorList>
            <person name="Zhou G."/>
            <person name="Xie X.-B."/>
            <person name="Shi Q.-S."/>
            <person name="Wang Y.-S."/>
            <person name="Wen X."/>
            <person name="Peng H."/>
            <person name="Yang X.-J."/>
            <person name="Tao H.-B."/>
            <person name="Huang X.-M."/>
        </authorList>
    </citation>
    <scope>NUCLEOTIDE SEQUENCE [LARGE SCALE GENOMIC DNA]</scope>
    <source>
        <strain evidence="3">DM20194951</strain>
    </source>
</reference>
<dbReference type="PANTHER" id="PTHR33744">
    <property type="entry name" value="CARBOHYDRATE DIACID REGULATOR"/>
    <property type="match status" value="1"/>
</dbReference>
<name>A0ABY5P3V9_9LACT</name>
<proteinExistence type="predicted"/>
<accession>A0ABY5P3V9</accession>
<dbReference type="RefSeq" id="WP_313792873.1">
    <property type="nucleotide sequence ID" value="NZ_CP102453.1"/>
</dbReference>
<sequence length="518" mass="60157">MRLNLNIIYDELSDYDCQIIASENLDLNLRNVCYLPLEPEKLQSEYLYLTTAEKINEYGNINESISLLCLGEPKFDIRNNKLNVIFFNENLSEQSVFEKLLKIFEKYEDWEKSILLSMANNENLQTIFDISTSMLINPIALCDRYNTVVVKSKTFPEDVQGSPWKEAFEKGYVTDDVMENEEYFELNRLVAENNTPILFTSHLTFPGQIQMAARIPREGVPFGYLVSTDFNGDFTKGQLSIIYFIQDILNLALKNNYSMISGEQDLSTFFIENIIKGYDMGERSIAYLLQQWSWKVDDEYSLLVFYPIDDKVLDKSILNMLKNRIKGLSKSSFVFSYDNSIIAIFHNNNKESIAKDYSEQLQGILEITNLHCAVSMNFHNFKYIKYAYQQCGIIRNFSNLNQRIHTFDEVYTDYFLSILEEQTDLASMCNPIILNLYESDKNGKDFIQSLQAYLVHGRSMTAAANALFIHRNTLIFRLRKLEELLNLDLKTVNENTALMLYVSCLVATNKYNQQKVHN</sequence>
<gene>
    <name evidence="2" type="ORF">NRE15_10730</name>
</gene>
<dbReference type="InterPro" id="IPR025736">
    <property type="entry name" value="PucR_C-HTH_dom"/>
</dbReference>
<dbReference type="InterPro" id="IPR042070">
    <property type="entry name" value="PucR_C-HTH_sf"/>
</dbReference>
<dbReference type="Gene3D" id="1.10.10.2840">
    <property type="entry name" value="PucR C-terminal helix-turn-helix domain"/>
    <property type="match status" value="1"/>
</dbReference>
<evidence type="ECO:0000313" key="3">
    <source>
        <dbReference type="Proteomes" id="UP001315967"/>
    </source>
</evidence>
<feature type="domain" description="PucR C-terminal helix-turn-helix" evidence="1">
    <location>
        <begin position="447"/>
        <end position="500"/>
    </location>
</feature>
<dbReference type="Pfam" id="PF13556">
    <property type="entry name" value="HTH_30"/>
    <property type="match status" value="1"/>
</dbReference>
<keyword evidence="3" id="KW-1185">Reference proteome</keyword>
<dbReference type="InterPro" id="IPR051448">
    <property type="entry name" value="CdaR-like_regulators"/>
</dbReference>
<dbReference type="Proteomes" id="UP001315967">
    <property type="component" value="Chromosome"/>
</dbReference>
<evidence type="ECO:0000313" key="2">
    <source>
        <dbReference type="EMBL" id="UUX33372.1"/>
    </source>
</evidence>
<dbReference type="EMBL" id="CP102453">
    <property type="protein sequence ID" value="UUX33372.1"/>
    <property type="molecule type" value="Genomic_DNA"/>
</dbReference>
<protein>
    <submittedName>
        <fullName evidence="2">Helix-turn-helix domain-containing protein</fullName>
    </submittedName>
</protein>